<dbReference type="GO" id="GO:0005737">
    <property type="term" value="C:cytoplasm"/>
    <property type="evidence" value="ECO:0007669"/>
    <property type="project" value="UniProtKB-SubCell"/>
</dbReference>
<feature type="domain" description="RRM" evidence="13">
    <location>
        <begin position="198"/>
        <end position="275"/>
    </location>
</feature>
<feature type="domain" description="RRM" evidence="13">
    <location>
        <begin position="108"/>
        <end position="184"/>
    </location>
</feature>
<evidence type="ECO:0000256" key="5">
    <source>
        <dbReference type="ARBA" id="ARBA00022581"/>
    </source>
</evidence>
<dbReference type="PANTHER" id="PTHR24012">
    <property type="entry name" value="RNA BINDING PROTEIN"/>
    <property type="match status" value="1"/>
</dbReference>
<dbReference type="InterPro" id="IPR000504">
    <property type="entry name" value="RRM_dom"/>
</dbReference>
<accession>A0ABD1RR53</accession>
<dbReference type="FunFam" id="1.10.1900.10:FF:000003">
    <property type="entry name" value="Polyadenylate-binding protein"/>
    <property type="match status" value="1"/>
</dbReference>
<protein>
    <recommendedName>
        <fullName evidence="12">Polyadenylate-binding protein</fullName>
        <shortName evidence="12">PABP</shortName>
    </recommendedName>
</protein>
<evidence type="ECO:0000259" key="13">
    <source>
        <dbReference type="PROSITE" id="PS50102"/>
    </source>
</evidence>
<evidence type="ECO:0000256" key="10">
    <source>
        <dbReference type="ARBA" id="ARBA00054110"/>
    </source>
</evidence>
<dbReference type="SUPFAM" id="SSF63570">
    <property type="entry name" value="PABC (PABP) domain"/>
    <property type="match status" value="1"/>
</dbReference>
<dbReference type="SMART" id="SM00361">
    <property type="entry name" value="RRM_1"/>
    <property type="match status" value="4"/>
</dbReference>
<dbReference type="InterPro" id="IPR045305">
    <property type="entry name" value="RRM2_I_PABPs"/>
</dbReference>
<evidence type="ECO:0000313" key="16">
    <source>
        <dbReference type="Proteomes" id="UP001604336"/>
    </source>
</evidence>
<dbReference type="FunFam" id="3.30.70.330:FF:000003">
    <property type="entry name" value="Polyadenylate-binding protein"/>
    <property type="match status" value="1"/>
</dbReference>
<evidence type="ECO:0000256" key="9">
    <source>
        <dbReference type="ARBA" id="ARBA00023242"/>
    </source>
</evidence>
<dbReference type="GO" id="GO:0006417">
    <property type="term" value="P:regulation of translation"/>
    <property type="evidence" value="ECO:0007669"/>
    <property type="project" value="UniProtKB-KW"/>
</dbReference>
<dbReference type="Gene3D" id="1.10.1900.10">
    <property type="entry name" value="c-terminal domain of poly(a) binding protein"/>
    <property type="match status" value="1"/>
</dbReference>
<dbReference type="FunFam" id="3.30.70.330:FF:000239">
    <property type="entry name" value="Polyadenylate-binding protein"/>
    <property type="match status" value="1"/>
</dbReference>
<dbReference type="InterPro" id="IPR036053">
    <property type="entry name" value="PABP-dom"/>
</dbReference>
<dbReference type="Proteomes" id="UP001604336">
    <property type="component" value="Unassembled WGS sequence"/>
</dbReference>
<dbReference type="Pfam" id="PF00076">
    <property type="entry name" value="RRM_1"/>
    <property type="match status" value="4"/>
</dbReference>
<evidence type="ECO:0000313" key="15">
    <source>
        <dbReference type="EMBL" id="KAL2490781.1"/>
    </source>
</evidence>
<dbReference type="Gene3D" id="3.30.70.330">
    <property type="match status" value="4"/>
</dbReference>
<keyword evidence="4 12" id="KW-0963">Cytoplasm</keyword>
<evidence type="ECO:0000256" key="1">
    <source>
        <dbReference type="ARBA" id="ARBA00004123"/>
    </source>
</evidence>
<evidence type="ECO:0000256" key="8">
    <source>
        <dbReference type="ARBA" id="ARBA00022884"/>
    </source>
</evidence>
<dbReference type="InterPro" id="IPR002004">
    <property type="entry name" value="PABP_HYD_C"/>
</dbReference>
<evidence type="ECO:0000256" key="4">
    <source>
        <dbReference type="ARBA" id="ARBA00022490"/>
    </source>
</evidence>
<dbReference type="InterPro" id="IPR003954">
    <property type="entry name" value="RRM_euk-type"/>
</dbReference>
<dbReference type="GO" id="GO:0005634">
    <property type="term" value="C:nucleus"/>
    <property type="evidence" value="ECO:0007669"/>
    <property type="project" value="UniProtKB-SubCell"/>
</dbReference>
<dbReference type="NCBIfam" id="TIGR01628">
    <property type="entry name" value="PABP-1234"/>
    <property type="match status" value="1"/>
</dbReference>
<dbReference type="InterPro" id="IPR035979">
    <property type="entry name" value="RBD_domain_sf"/>
</dbReference>
<dbReference type="InterPro" id="IPR012677">
    <property type="entry name" value="Nucleotide-bd_a/b_plait_sf"/>
</dbReference>
<dbReference type="Pfam" id="PF00658">
    <property type="entry name" value="MLLE"/>
    <property type="match status" value="1"/>
</dbReference>
<keyword evidence="5" id="KW-0945">Host-virus interaction</keyword>
<dbReference type="EMBL" id="JBFOLK010000008">
    <property type="protein sequence ID" value="KAL2490781.1"/>
    <property type="molecule type" value="Genomic_DNA"/>
</dbReference>
<feature type="domain" description="RRM" evidence="13">
    <location>
        <begin position="20"/>
        <end position="98"/>
    </location>
</feature>
<dbReference type="AlphaFoldDB" id="A0ABD1RR53"/>
<dbReference type="InterPro" id="IPR006515">
    <property type="entry name" value="PABP_1234"/>
</dbReference>
<comment type="function">
    <text evidence="10">Binds the poly(A) tail of mRNA. Appears to be an important mediator of the multiple roles of the poly(A) tail in mRNA biogenesis, stability and translation.</text>
</comment>
<dbReference type="SMART" id="SM00360">
    <property type="entry name" value="RRM"/>
    <property type="match status" value="4"/>
</dbReference>
<evidence type="ECO:0000256" key="3">
    <source>
        <dbReference type="ARBA" id="ARBA00008557"/>
    </source>
</evidence>
<dbReference type="CDD" id="cd12380">
    <property type="entry name" value="RRM3_I_PABPs"/>
    <property type="match status" value="1"/>
</dbReference>
<name>A0ABD1RR53_9LAMI</name>
<evidence type="ECO:0000256" key="11">
    <source>
        <dbReference type="PROSITE-ProRule" id="PRU00176"/>
    </source>
</evidence>
<keyword evidence="6" id="KW-0677">Repeat</keyword>
<keyword evidence="7" id="KW-0810">Translation regulation</keyword>
<evidence type="ECO:0000256" key="6">
    <source>
        <dbReference type="ARBA" id="ARBA00022737"/>
    </source>
</evidence>
<dbReference type="SUPFAM" id="SSF54928">
    <property type="entry name" value="RNA-binding domain, RBD"/>
    <property type="match status" value="3"/>
</dbReference>
<evidence type="ECO:0000256" key="2">
    <source>
        <dbReference type="ARBA" id="ARBA00004496"/>
    </source>
</evidence>
<organism evidence="15 16">
    <name type="scientific">Abeliophyllum distichum</name>
    <dbReference type="NCBI Taxonomy" id="126358"/>
    <lineage>
        <taxon>Eukaryota</taxon>
        <taxon>Viridiplantae</taxon>
        <taxon>Streptophyta</taxon>
        <taxon>Embryophyta</taxon>
        <taxon>Tracheophyta</taxon>
        <taxon>Spermatophyta</taxon>
        <taxon>Magnoliopsida</taxon>
        <taxon>eudicotyledons</taxon>
        <taxon>Gunneridae</taxon>
        <taxon>Pentapetalae</taxon>
        <taxon>asterids</taxon>
        <taxon>lamiids</taxon>
        <taxon>Lamiales</taxon>
        <taxon>Oleaceae</taxon>
        <taxon>Forsythieae</taxon>
        <taxon>Abeliophyllum</taxon>
    </lineage>
</organism>
<evidence type="ECO:0000256" key="12">
    <source>
        <dbReference type="RuleBase" id="RU362004"/>
    </source>
</evidence>
<proteinExistence type="inferred from homology"/>
<comment type="caution">
    <text evidence="15">The sequence shown here is derived from an EMBL/GenBank/DDBJ whole genome shotgun (WGS) entry which is preliminary data.</text>
</comment>
<dbReference type="CDD" id="cd12381">
    <property type="entry name" value="RRM4_I_PABPs"/>
    <property type="match status" value="1"/>
</dbReference>
<reference evidence="16" key="1">
    <citation type="submission" date="2024-07" db="EMBL/GenBank/DDBJ databases">
        <title>Two chromosome-level genome assemblies of Korean endemic species Abeliophyllum distichum and Forsythia ovata (Oleaceae).</title>
        <authorList>
            <person name="Jang H."/>
        </authorList>
    </citation>
    <scope>NUCLEOTIDE SEQUENCE [LARGE SCALE GENOMIC DNA]</scope>
</reference>
<dbReference type="PROSITE" id="PS51309">
    <property type="entry name" value="PABC"/>
    <property type="match status" value="1"/>
</dbReference>
<sequence>MAAQPQPPAMTVDGESQPVTALHVGGLDPNVTENYLSQMFSQMGEVISVKVCIDHTTERSLGYGYVNYSNPQDAARALKELNFTNLNGKPIRISYSNRDSSSRRSSATNIFVKNLDKAIDNKVLHETFSSFGNIVSSKVETDASGQSKGYGFVQYETEEAARKAIEQNGLSLYGKEVYIGHFVSKQERETSMDKTKFTNVFVKNLSESTSEEDLKKIFGEFGLITSIAVMRAENGTSKCFGFVNFENAEDATKCVESLNGKKFDDKEWYVGRAQKKSERERELRLQLEQTEEEAHETLFQLNNLYIKNLDDSIDNDKLKELFSQFGVVTSCKVTCDAKGISKGSGFVAFSTREEASRAILEMNKKMIGSKPLYVAIAERKEVRTARLQAQFSHMRPTTSVTPHLPFYIPGSRGPGQQIFYGHSAPAMIPPMFVPGMRPAGPFMPNVVLPMVQPGPPGSYPHGRRASVDSVQQSQQVMMMQQQGISSGRAYHRYPLPNVSMQGFSGDMFSFPREIGSLPLRDARISQRIPVQILASKLANAPPSEHRMMLGENLYPLIEQLEPEAASKVTGMLLEMDQTEVLHLMESPLALRAKVAEAIQILRNAPQDEDSSLEEQIVSLALN</sequence>
<dbReference type="PROSITE" id="PS50102">
    <property type="entry name" value="RRM"/>
    <property type="match status" value="4"/>
</dbReference>
<keyword evidence="16" id="KW-1185">Reference proteome</keyword>
<dbReference type="GO" id="GO:0003723">
    <property type="term" value="F:RNA binding"/>
    <property type="evidence" value="ECO:0007669"/>
    <property type="project" value="UniProtKB-UniRule"/>
</dbReference>
<dbReference type="FunFam" id="3.30.70.330:FF:000651">
    <property type="entry name" value="Poly(A) binding protein cytoplasmic 1 like"/>
    <property type="match status" value="1"/>
</dbReference>
<dbReference type="CDD" id="cd12379">
    <property type="entry name" value="RRM2_I_PABPs"/>
    <property type="match status" value="1"/>
</dbReference>
<feature type="domain" description="RRM" evidence="13">
    <location>
        <begin position="302"/>
        <end position="379"/>
    </location>
</feature>
<comment type="subcellular location">
    <subcellularLocation>
        <location evidence="2 12">Cytoplasm</location>
    </subcellularLocation>
    <subcellularLocation>
        <location evidence="1">Nucleus</location>
    </subcellularLocation>
</comment>
<comment type="similarity">
    <text evidence="3 12">Belongs to the polyadenylate-binding protein type-1 family.</text>
</comment>
<gene>
    <name evidence="15" type="ORF">Adt_26409</name>
</gene>
<evidence type="ECO:0000259" key="14">
    <source>
        <dbReference type="PROSITE" id="PS51309"/>
    </source>
</evidence>
<keyword evidence="8 11" id="KW-0694">RNA-binding</keyword>
<dbReference type="SMART" id="SM00517">
    <property type="entry name" value="PolyA"/>
    <property type="match status" value="1"/>
</dbReference>
<feature type="domain" description="PABC" evidence="14">
    <location>
        <begin position="529"/>
        <end position="606"/>
    </location>
</feature>
<evidence type="ECO:0000256" key="7">
    <source>
        <dbReference type="ARBA" id="ARBA00022845"/>
    </source>
</evidence>
<keyword evidence="9" id="KW-0539">Nucleus</keyword>